<evidence type="ECO:0000313" key="2">
    <source>
        <dbReference type="EMBL" id="MEZ7516392.1"/>
    </source>
</evidence>
<feature type="transmembrane region" description="Helical" evidence="1">
    <location>
        <begin position="170"/>
        <end position="191"/>
    </location>
</feature>
<evidence type="ECO:0000313" key="3">
    <source>
        <dbReference type="Proteomes" id="UP001568894"/>
    </source>
</evidence>
<protein>
    <submittedName>
        <fullName evidence="2">DUF819 family protein</fullName>
    </submittedName>
</protein>
<name>A0ABV4KHN5_9FLAO</name>
<dbReference type="Pfam" id="PF05684">
    <property type="entry name" value="DUF819"/>
    <property type="match status" value="1"/>
</dbReference>
<reference evidence="2 3" key="1">
    <citation type="submission" date="2023-05" db="EMBL/GenBank/DDBJ databases">
        <title>Adaptations of aquatic viruses from atmosphere-close ecosystems of the Central Arctic Ocean.</title>
        <authorList>
            <person name="Rahlff J."/>
            <person name="Holmfeldt K."/>
        </authorList>
    </citation>
    <scope>NUCLEOTIDE SEQUENCE [LARGE SCALE GENOMIC DNA]</scope>
    <source>
        <strain evidence="2 3">Arc14</strain>
    </source>
</reference>
<gene>
    <name evidence="2" type="ORF">QO192_14005</name>
</gene>
<feature type="transmembrane region" description="Helical" evidence="1">
    <location>
        <begin position="274"/>
        <end position="293"/>
    </location>
</feature>
<dbReference type="Proteomes" id="UP001568894">
    <property type="component" value="Unassembled WGS sequence"/>
</dbReference>
<dbReference type="PANTHER" id="PTHR34289">
    <property type="entry name" value="PROTEIN, PUTATIVE (DUF819)-RELATED"/>
    <property type="match status" value="1"/>
</dbReference>
<feature type="transmembrane region" description="Helical" evidence="1">
    <location>
        <begin position="102"/>
        <end position="124"/>
    </location>
</feature>
<dbReference type="EMBL" id="JASMRN010000013">
    <property type="protein sequence ID" value="MEZ7516392.1"/>
    <property type="molecule type" value="Genomic_DNA"/>
</dbReference>
<sequence length="420" mass="45196">MNDQHTPLITNDAVVLGILLTILGVIFITSSSEKAFYKKFYSIIPSVLLCYFIPALLNTFDIISGESSNLYTIASRYLLPASLVLLTLSINFVALKKLGSKAIIMFLAGTLGIVIGGPLALYIVGNFFPEVALSDGEEVWKGLSTIAGSWIGGGANQTAMLEVFGASKSLFAQMIAVDVLVANLWMGFLLYGAQKSKKIDKWLKADSAPIAELEKKLDEEQAGKRQPLTTNNIMIVLMVAFGLTGLGHFLADIIAPFFKVNYPELEKYSFTNEFFWLVIITTTAGVLLSFTKVRKIESFGASKIGTVFLYILVATIGTHMNLGALLDNPLLFLVGIIWITTHIVVMIIVAKIIKAPFFYVAVGSQANIGGAASAPIVAAAFSPFLAPVGVLLAVLGYAVGTYGAYACGLLLQQVFLLITH</sequence>
<feature type="transmembrane region" description="Helical" evidence="1">
    <location>
        <begin position="40"/>
        <end position="57"/>
    </location>
</feature>
<dbReference type="RefSeq" id="WP_371571591.1">
    <property type="nucleotide sequence ID" value="NZ_JASMRN010000013.1"/>
</dbReference>
<accession>A0ABV4KHN5</accession>
<feature type="transmembrane region" description="Helical" evidence="1">
    <location>
        <begin position="330"/>
        <end position="350"/>
    </location>
</feature>
<dbReference type="InterPro" id="IPR008537">
    <property type="entry name" value="DUF819"/>
</dbReference>
<feature type="transmembrane region" description="Helical" evidence="1">
    <location>
        <begin position="6"/>
        <end position="28"/>
    </location>
</feature>
<dbReference type="PANTHER" id="PTHR34289:SF8">
    <property type="entry name" value="DUF819 DOMAIN-CONTAINING PROTEIN"/>
    <property type="match status" value="1"/>
</dbReference>
<keyword evidence="1" id="KW-1133">Transmembrane helix</keyword>
<keyword evidence="3" id="KW-1185">Reference proteome</keyword>
<comment type="caution">
    <text evidence="2">The sequence shown here is derived from an EMBL/GenBank/DDBJ whole genome shotgun (WGS) entry which is preliminary data.</text>
</comment>
<feature type="transmembrane region" description="Helical" evidence="1">
    <location>
        <begin position="77"/>
        <end position="95"/>
    </location>
</feature>
<feature type="transmembrane region" description="Helical" evidence="1">
    <location>
        <begin position="305"/>
        <end position="324"/>
    </location>
</feature>
<keyword evidence="1" id="KW-0812">Transmembrane</keyword>
<organism evidence="2 3">
    <name type="scientific">Flavobacterium frigidarium</name>
    <dbReference type="NCBI Taxonomy" id="99286"/>
    <lineage>
        <taxon>Bacteria</taxon>
        <taxon>Pseudomonadati</taxon>
        <taxon>Bacteroidota</taxon>
        <taxon>Flavobacteriia</taxon>
        <taxon>Flavobacteriales</taxon>
        <taxon>Flavobacteriaceae</taxon>
        <taxon>Flavobacterium</taxon>
    </lineage>
</organism>
<feature type="transmembrane region" description="Helical" evidence="1">
    <location>
        <begin position="384"/>
        <end position="411"/>
    </location>
</feature>
<keyword evidence="1" id="KW-0472">Membrane</keyword>
<evidence type="ECO:0000256" key="1">
    <source>
        <dbReference type="SAM" id="Phobius"/>
    </source>
</evidence>
<feature type="transmembrane region" description="Helical" evidence="1">
    <location>
        <begin position="357"/>
        <end position="378"/>
    </location>
</feature>
<feature type="transmembrane region" description="Helical" evidence="1">
    <location>
        <begin position="233"/>
        <end position="254"/>
    </location>
</feature>
<proteinExistence type="predicted"/>